<comment type="caution">
    <text evidence="1">The sequence shown here is derived from an EMBL/GenBank/DDBJ whole genome shotgun (WGS) entry which is preliminary data.</text>
</comment>
<gene>
    <name evidence="1" type="ORF">ATANTOWER_002200</name>
</gene>
<sequence length="86" mass="9926">LFSRYLGFHSKSGNKYVQTEDSLLQVIYRLLRNTPYNPTLKKLKSTVFGSVPGGRRSPSHWIPYLIFNFLPIKMHSNKHVESALCT</sequence>
<evidence type="ECO:0000313" key="2">
    <source>
        <dbReference type="Proteomes" id="UP001345963"/>
    </source>
</evidence>
<reference evidence="1 2" key="1">
    <citation type="submission" date="2021-07" db="EMBL/GenBank/DDBJ databases">
        <authorList>
            <person name="Palmer J.M."/>
        </authorList>
    </citation>
    <scope>NUCLEOTIDE SEQUENCE [LARGE SCALE GENOMIC DNA]</scope>
    <source>
        <strain evidence="1 2">AT_MEX2019</strain>
        <tissue evidence="1">Muscle</tissue>
    </source>
</reference>
<protein>
    <recommendedName>
        <fullName evidence="3">Maturase K</fullName>
    </recommendedName>
</protein>
<evidence type="ECO:0000313" key="1">
    <source>
        <dbReference type="EMBL" id="MED6261198.1"/>
    </source>
</evidence>
<accession>A0ABU7CE62</accession>
<dbReference type="EMBL" id="JAHUTI010089734">
    <property type="protein sequence ID" value="MED6261198.1"/>
    <property type="molecule type" value="Genomic_DNA"/>
</dbReference>
<evidence type="ECO:0008006" key="3">
    <source>
        <dbReference type="Google" id="ProtNLM"/>
    </source>
</evidence>
<dbReference type="Proteomes" id="UP001345963">
    <property type="component" value="Unassembled WGS sequence"/>
</dbReference>
<keyword evidence="2" id="KW-1185">Reference proteome</keyword>
<feature type="non-terminal residue" evidence="1">
    <location>
        <position position="1"/>
    </location>
</feature>
<name>A0ABU7CE62_9TELE</name>
<organism evidence="1 2">
    <name type="scientific">Ataeniobius toweri</name>
    <dbReference type="NCBI Taxonomy" id="208326"/>
    <lineage>
        <taxon>Eukaryota</taxon>
        <taxon>Metazoa</taxon>
        <taxon>Chordata</taxon>
        <taxon>Craniata</taxon>
        <taxon>Vertebrata</taxon>
        <taxon>Euteleostomi</taxon>
        <taxon>Actinopterygii</taxon>
        <taxon>Neopterygii</taxon>
        <taxon>Teleostei</taxon>
        <taxon>Neoteleostei</taxon>
        <taxon>Acanthomorphata</taxon>
        <taxon>Ovalentaria</taxon>
        <taxon>Atherinomorphae</taxon>
        <taxon>Cyprinodontiformes</taxon>
        <taxon>Goodeidae</taxon>
        <taxon>Ataeniobius</taxon>
    </lineage>
</organism>
<proteinExistence type="predicted"/>